<feature type="compositionally biased region" description="Low complexity" evidence="1">
    <location>
        <begin position="46"/>
        <end position="55"/>
    </location>
</feature>
<dbReference type="EMBL" id="KK915213">
    <property type="protein sequence ID" value="KDP23396.1"/>
    <property type="molecule type" value="Genomic_DNA"/>
</dbReference>
<feature type="compositionally biased region" description="Polar residues" evidence="1">
    <location>
        <begin position="104"/>
        <end position="115"/>
    </location>
</feature>
<sequence>MKVITILLILGLALLLHLQVEARRLDLEQVKNERTDNQVQSNEPGAVNNAATAVDNDIKPNDEHGKSNTDRNPVTGSLPTVDPKTNNNDNSNTTSDDNEPNSNYGNYRNPSGSSIETHHVYSNDCNPKKVC</sequence>
<dbReference type="Proteomes" id="UP000027138">
    <property type="component" value="Unassembled WGS sequence"/>
</dbReference>
<keyword evidence="4" id="KW-1185">Reference proteome</keyword>
<feature type="signal peptide" evidence="2">
    <location>
        <begin position="1"/>
        <end position="22"/>
    </location>
</feature>
<organism evidence="3 4">
    <name type="scientific">Jatropha curcas</name>
    <name type="common">Barbados nut</name>
    <dbReference type="NCBI Taxonomy" id="180498"/>
    <lineage>
        <taxon>Eukaryota</taxon>
        <taxon>Viridiplantae</taxon>
        <taxon>Streptophyta</taxon>
        <taxon>Embryophyta</taxon>
        <taxon>Tracheophyta</taxon>
        <taxon>Spermatophyta</taxon>
        <taxon>Magnoliopsida</taxon>
        <taxon>eudicotyledons</taxon>
        <taxon>Gunneridae</taxon>
        <taxon>Pentapetalae</taxon>
        <taxon>rosids</taxon>
        <taxon>fabids</taxon>
        <taxon>Malpighiales</taxon>
        <taxon>Euphorbiaceae</taxon>
        <taxon>Crotonoideae</taxon>
        <taxon>Jatropheae</taxon>
        <taxon>Jatropha</taxon>
    </lineage>
</organism>
<proteinExistence type="predicted"/>
<evidence type="ECO:0000313" key="4">
    <source>
        <dbReference type="Proteomes" id="UP000027138"/>
    </source>
</evidence>
<feature type="chain" id="PRO_5001638647" evidence="2">
    <location>
        <begin position="23"/>
        <end position="131"/>
    </location>
</feature>
<reference evidence="3 4" key="1">
    <citation type="journal article" date="2014" name="PLoS ONE">
        <title>Global Analysis of Gene Expression Profiles in Physic Nut (Jatropha curcas L.) Seedlings Exposed to Salt Stress.</title>
        <authorList>
            <person name="Zhang L."/>
            <person name="Zhang C."/>
            <person name="Wu P."/>
            <person name="Chen Y."/>
            <person name="Li M."/>
            <person name="Jiang H."/>
            <person name="Wu G."/>
        </authorList>
    </citation>
    <scope>NUCLEOTIDE SEQUENCE [LARGE SCALE GENOMIC DNA]</scope>
    <source>
        <strain evidence="4">cv. GZQX0401</strain>
        <tissue evidence="3">Young leaves</tissue>
    </source>
</reference>
<evidence type="ECO:0000256" key="1">
    <source>
        <dbReference type="SAM" id="MobiDB-lite"/>
    </source>
</evidence>
<protein>
    <submittedName>
        <fullName evidence="3">Uncharacterized protein</fullName>
    </submittedName>
</protein>
<feature type="region of interest" description="Disordered" evidence="1">
    <location>
        <begin position="32"/>
        <end position="131"/>
    </location>
</feature>
<feature type="compositionally biased region" description="Low complexity" evidence="1">
    <location>
        <begin position="85"/>
        <end position="103"/>
    </location>
</feature>
<dbReference type="AlphaFoldDB" id="A0A067JHH4"/>
<name>A0A067JHH4_JATCU</name>
<evidence type="ECO:0000256" key="2">
    <source>
        <dbReference type="SAM" id="SignalP"/>
    </source>
</evidence>
<keyword evidence="2" id="KW-0732">Signal</keyword>
<feature type="compositionally biased region" description="Basic and acidic residues" evidence="1">
    <location>
        <begin position="56"/>
        <end position="69"/>
    </location>
</feature>
<gene>
    <name evidence="3" type="ORF">JCGZ_23229</name>
</gene>
<accession>A0A067JHH4</accession>
<evidence type="ECO:0000313" key="3">
    <source>
        <dbReference type="EMBL" id="KDP23396.1"/>
    </source>
</evidence>